<dbReference type="GO" id="GO:0008420">
    <property type="term" value="F:RNA polymerase II CTD heptapeptide repeat phosphatase activity"/>
    <property type="evidence" value="ECO:0007669"/>
    <property type="project" value="UniProtKB-UniRule"/>
</dbReference>
<keyword evidence="3 13" id="KW-0479">Metal-binding</keyword>
<dbReference type="InterPro" id="IPR007308">
    <property type="entry name" value="Rtr1/RPAP2_dom"/>
</dbReference>
<sequence length="542" mass="62155">MAERRRSSAKSPKSAKKSSGKSPSSDLNSEEAAKRRAALENAIKRKIEREKKALQIVERLLEDDVTEDFLLDCAIFISPAHYKDAVEERFIVKLCGYPICKNKLEKVLKQKYWISTKSNKVYDITERKCFCSNFCFRASKYYEAQIPQSPIWTREEESPPDIKLLREGKRVPLPPGSVRSTSRQKLFNSNDCDGNLPKNEPSDSPVLSHETVLAENAEKSPESSEIEIFDITQRAVSKRGAEQLRKLICSSSHYQSAQRNQIPVVAAKGTMLEVLTHTLNEWKTEETLKFLHGSNYMVEFEPPKKDLLNGKDSVEELDEDDLSLDTNDLENTFEISSGKSKNSLDECLPSYSDRKAEKPAPHYAKLQEETEILNLKVQEFFRGNYMLPEEVEQGYHDVEKTSTNPKSDTSWVPALPLVDSCSQQQIRRRIVLEKLRKVLPAVLLPLQITYSDVSKELHSLVKTLQFTNKNITHTMLEWSIIAIVLLSALLPTMAEHKDCQKNSVYTQFISKFLEELHFKRQDLEFLKQKFASNTMTRQVMHQ</sequence>
<evidence type="ECO:0000256" key="14">
    <source>
        <dbReference type="SAM" id="MobiDB-lite"/>
    </source>
</evidence>
<comment type="subcellular location">
    <subcellularLocation>
        <location evidence="1 13">Nucleus</location>
    </subcellularLocation>
</comment>
<evidence type="ECO:0000256" key="2">
    <source>
        <dbReference type="ARBA" id="ARBA00005676"/>
    </source>
</evidence>
<evidence type="ECO:0000256" key="13">
    <source>
        <dbReference type="RuleBase" id="RU367080"/>
    </source>
</evidence>
<evidence type="ECO:0000259" key="15">
    <source>
        <dbReference type="PROSITE" id="PS51479"/>
    </source>
</evidence>
<dbReference type="PANTHER" id="PTHR14732:SF0">
    <property type="entry name" value="RNA POLYMERASE II SUBUNIT B1 CTD PHOSPHATASE RPAP2-RELATED"/>
    <property type="match status" value="1"/>
</dbReference>
<keyword evidence="17" id="KW-1185">Reference proteome</keyword>
<evidence type="ECO:0000256" key="8">
    <source>
        <dbReference type="ARBA" id="ARBA00023242"/>
    </source>
</evidence>
<evidence type="ECO:0000256" key="12">
    <source>
        <dbReference type="PROSITE-ProRule" id="PRU00812"/>
    </source>
</evidence>
<dbReference type="EMBL" id="OW240919">
    <property type="protein sequence ID" value="CAH2311538.1"/>
    <property type="molecule type" value="Genomic_DNA"/>
</dbReference>
<organism evidence="16 17">
    <name type="scientific">Pelobates cultripes</name>
    <name type="common">Western spadefoot toad</name>
    <dbReference type="NCBI Taxonomy" id="61616"/>
    <lineage>
        <taxon>Eukaryota</taxon>
        <taxon>Metazoa</taxon>
        <taxon>Chordata</taxon>
        <taxon>Craniata</taxon>
        <taxon>Vertebrata</taxon>
        <taxon>Euteleostomi</taxon>
        <taxon>Amphibia</taxon>
        <taxon>Batrachia</taxon>
        <taxon>Anura</taxon>
        <taxon>Pelobatoidea</taxon>
        <taxon>Pelobatidae</taxon>
        <taxon>Pelobates</taxon>
    </lineage>
</organism>
<evidence type="ECO:0000256" key="9">
    <source>
        <dbReference type="ARBA" id="ARBA00045547"/>
    </source>
</evidence>
<accession>A0AAD1SU41</accession>
<evidence type="ECO:0000256" key="5">
    <source>
        <dbReference type="ARBA" id="ARBA00022801"/>
    </source>
</evidence>
<dbReference type="Proteomes" id="UP001295444">
    <property type="component" value="Chromosome 08"/>
</dbReference>
<evidence type="ECO:0000256" key="3">
    <source>
        <dbReference type="ARBA" id="ARBA00022723"/>
    </source>
</evidence>
<dbReference type="InterPro" id="IPR038534">
    <property type="entry name" value="Rtr1/RPAP2_sf"/>
</dbReference>
<dbReference type="GO" id="GO:0008270">
    <property type="term" value="F:zinc ion binding"/>
    <property type="evidence" value="ECO:0007669"/>
    <property type="project" value="UniProtKB-KW"/>
</dbReference>
<reference evidence="16" key="1">
    <citation type="submission" date="2022-03" db="EMBL/GenBank/DDBJ databases">
        <authorList>
            <person name="Alioto T."/>
            <person name="Alioto T."/>
            <person name="Gomez Garrido J."/>
        </authorList>
    </citation>
    <scope>NUCLEOTIDE SEQUENCE</scope>
</reference>
<comment type="catalytic activity">
    <reaction evidence="11 13">
        <text>O-phospho-L-threonyl-[protein] + H2O = L-threonyl-[protein] + phosphate</text>
        <dbReference type="Rhea" id="RHEA:47004"/>
        <dbReference type="Rhea" id="RHEA-COMP:11060"/>
        <dbReference type="Rhea" id="RHEA-COMP:11605"/>
        <dbReference type="ChEBI" id="CHEBI:15377"/>
        <dbReference type="ChEBI" id="CHEBI:30013"/>
        <dbReference type="ChEBI" id="CHEBI:43474"/>
        <dbReference type="ChEBI" id="CHEBI:61977"/>
        <dbReference type="EC" id="3.1.3.16"/>
    </reaction>
</comment>
<keyword evidence="6 13" id="KW-0862">Zinc</keyword>
<gene>
    <name evidence="16" type="ORF">PECUL_23A020796</name>
</gene>
<evidence type="ECO:0000256" key="6">
    <source>
        <dbReference type="ARBA" id="ARBA00022833"/>
    </source>
</evidence>
<dbReference type="GO" id="GO:0005634">
    <property type="term" value="C:nucleus"/>
    <property type="evidence" value="ECO:0007669"/>
    <property type="project" value="UniProtKB-SubCell"/>
</dbReference>
<evidence type="ECO:0000256" key="7">
    <source>
        <dbReference type="ARBA" id="ARBA00022912"/>
    </source>
</evidence>
<feature type="domain" description="RTR1-type" evidence="15">
    <location>
        <begin position="72"/>
        <end position="155"/>
    </location>
</feature>
<keyword evidence="8 13" id="KW-0539">Nucleus</keyword>
<comment type="catalytic activity">
    <reaction evidence="10 13">
        <text>O-phospho-L-seryl-[protein] + H2O = L-seryl-[protein] + phosphate</text>
        <dbReference type="Rhea" id="RHEA:20629"/>
        <dbReference type="Rhea" id="RHEA-COMP:9863"/>
        <dbReference type="Rhea" id="RHEA-COMP:11604"/>
        <dbReference type="ChEBI" id="CHEBI:15377"/>
        <dbReference type="ChEBI" id="CHEBI:29999"/>
        <dbReference type="ChEBI" id="CHEBI:43474"/>
        <dbReference type="ChEBI" id="CHEBI:83421"/>
        <dbReference type="EC" id="3.1.3.16"/>
    </reaction>
</comment>
<keyword evidence="7 13" id="KW-0904">Protein phosphatase</keyword>
<comment type="subunit">
    <text evidence="13">Associates with the RNA polymerase II complex.</text>
</comment>
<evidence type="ECO:0000256" key="4">
    <source>
        <dbReference type="ARBA" id="ARBA00022771"/>
    </source>
</evidence>
<comment type="function">
    <text evidence="9">Protein phosphatase that displays CTD phosphatase activity and regulates transcription of snRNA genes. Recognizes and binds phosphorylated 'Ser-7' of the C-terminal heptapeptide repeat domain (CTD) of the largest RNA polymerase II subunit POLR2A, and mediates dephosphorylation of 'Ser-5' of the CTD, thereby promoting transcription of snRNA genes. Downstream of EIF2AK3/PERK, dephosphorylates ERN1, a sensor for the endoplasmic reticulum unfolded protein response (UPR), to abort failed ER-stress adaptation and trigger apoptosis.</text>
</comment>
<dbReference type="GO" id="GO:0043175">
    <property type="term" value="F:RNA polymerase core enzyme binding"/>
    <property type="evidence" value="ECO:0007669"/>
    <property type="project" value="UniProtKB-UniRule"/>
</dbReference>
<dbReference type="GO" id="GO:0005737">
    <property type="term" value="C:cytoplasm"/>
    <property type="evidence" value="ECO:0007669"/>
    <property type="project" value="TreeGrafter"/>
</dbReference>
<dbReference type="PROSITE" id="PS51479">
    <property type="entry name" value="ZF_RTR1"/>
    <property type="match status" value="1"/>
</dbReference>
<keyword evidence="4 13" id="KW-0863">Zinc-finger</keyword>
<name>A0AAD1SU41_PELCU</name>
<dbReference type="Pfam" id="PF04181">
    <property type="entry name" value="RPAP2_Rtr1"/>
    <property type="match status" value="1"/>
</dbReference>
<evidence type="ECO:0000313" key="17">
    <source>
        <dbReference type="Proteomes" id="UP001295444"/>
    </source>
</evidence>
<dbReference type="AlphaFoldDB" id="A0AAD1SU41"/>
<dbReference type="Gene3D" id="1.25.40.820">
    <property type="match status" value="1"/>
</dbReference>
<keyword evidence="5 13" id="KW-0378">Hydrolase</keyword>
<evidence type="ECO:0000256" key="1">
    <source>
        <dbReference type="ARBA" id="ARBA00004123"/>
    </source>
</evidence>
<dbReference type="InterPro" id="IPR039693">
    <property type="entry name" value="Rtr1/RPAP2"/>
</dbReference>
<feature type="region of interest" description="Disordered" evidence="14">
    <location>
        <begin position="1"/>
        <end position="33"/>
    </location>
</feature>
<evidence type="ECO:0000256" key="10">
    <source>
        <dbReference type="ARBA" id="ARBA00047761"/>
    </source>
</evidence>
<feature type="region of interest" description="Disordered" evidence="14">
    <location>
        <begin position="188"/>
        <end position="207"/>
    </location>
</feature>
<evidence type="ECO:0000313" key="16">
    <source>
        <dbReference type="EMBL" id="CAH2311538.1"/>
    </source>
</evidence>
<proteinExistence type="inferred from homology"/>
<dbReference type="EC" id="3.1.3.16" evidence="13"/>
<comment type="similarity">
    <text evidence="2 12 13">Belongs to the RPAP2 family.</text>
</comment>
<protein>
    <recommendedName>
        <fullName evidence="13">RNA polymerase II subunit B1 CTD phosphatase RPAP2 homolog</fullName>
        <ecNumber evidence="13">3.1.3.16</ecNumber>
    </recommendedName>
</protein>
<evidence type="ECO:0000256" key="11">
    <source>
        <dbReference type="ARBA" id="ARBA00048336"/>
    </source>
</evidence>
<dbReference type="PANTHER" id="PTHR14732">
    <property type="entry name" value="RNA POLYMERASE II SUBUNIT B1 CTD PHOSPHATASE RPAP2-RELATED"/>
    <property type="match status" value="1"/>
</dbReference>